<dbReference type="RefSeq" id="WP_124027495.1">
    <property type="nucleotide sequence ID" value="NZ_JBHRSN010000015.1"/>
</dbReference>
<dbReference type="GO" id="GO:0017004">
    <property type="term" value="P:cytochrome complex assembly"/>
    <property type="evidence" value="ECO:0007669"/>
    <property type="project" value="TreeGrafter"/>
</dbReference>
<keyword evidence="7 16" id="KW-0997">Cell inner membrane</keyword>
<feature type="transmembrane region" description="Helical" evidence="19">
    <location>
        <begin position="59"/>
        <end position="80"/>
    </location>
</feature>
<evidence type="ECO:0000313" key="20">
    <source>
        <dbReference type="EMBL" id="RPJ67594.1"/>
    </source>
</evidence>
<dbReference type="GO" id="GO:0009055">
    <property type="term" value="F:electron transfer activity"/>
    <property type="evidence" value="ECO:0007669"/>
    <property type="project" value="TreeGrafter"/>
</dbReference>
<dbReference type="AlphaFoldDB" id="A0A3N5Z9B9"/>
<dbReference type="GO" id="GO:0005886">
    <property type="term" value="C:plasma membrane"/>
    <property type="evidence" value="ECO:0007669"/>
    <property type="project" value="UniProtKB-SubCell"/>
</dbReference>
<evidence type="ECO:0000256" key="5">
    <source>
        <dbReference type="ARBA" id="ARBA00022448"/>
    </source>
</evidence>
<proteinExistence type="predicted"/>
<dbReference type="CDD" id="cd03494">
    <property type="entry name" value="SQR_TypeC_SdhD"/>
    <property type="match status" value="1"/>
</dbReference>
<evidence type="ECO:0000313" key="21">
    <source>
        <dbReference type="Proteomes" id="UP000275281"/>
    </source>
</evidence>
<keyword evidence="10 19" id="KW-0812">Transmembrane</keyword>
<keyword evidence="14 18" id="KW-0408">Iron</keyword>
<evidence type="ECO:0000256" key="2">
    <source>
        <dbReference type="ARBA" id="ARBA00004429"/>
    </source>
</evidence>
<dbReference type="EMBL" id="RPOK01000002">
    <property type="protein sequence ID" value="RPJ67594.1"/>
    <property type="molecule type" value="Genomic_DNA"/>
</dbReference>
<reference evidence="20 21" key="1">
    <citation type="submission" date="2018-11" db="EMBL/GenBank/DDBJ databases">
        <authorList>
            <person name="Ye M.-Q."/>
            <person name="Du Z.-J."/>
        </authorList>
    </citation>
    <scope>NUCLEOTIDE SEQUENCE [LARGE SCALE GENOMIC DNA]</scope>
    <source>
        <strain evidence="20 21">U0105</strain>
    </source>
</reference>
<keyword evidence="21" id="KW-1185">Reference proteome</keyword>
<sequence length="115" mass="12881">MVTNQASIKRDGVQDYVSLRATAAIITAFTLYLAWFFITTDNITFEVWQGLFSSIGMKVFTLAALVAIMIHVRIGLWQVLTDYVKPTGLRATLQYVLNIIAFVYVAVGLFVLWGV</sequence>
<keyword evidence="11 18" id="KW-0479">Metal-binding</keyword>
<dbReference type="InterPro" id="IPR000701">
    <property type="entry name" value="SuccDH_FuR_B_TM-su"/>
</dbReference>
<keyword evidence="15 16" id="KW-0472">Membrane</keyword>
<evidence type="ECO:0000256" key="15">
    <source>
        <dbReference type="ARBA" id="ARBA00023136"/>
    </source>
</evidence>
<evidence type="ECO:0000256" key="7">
    <source>
        <dbReference type="ARBA" id="ARBA00022519"/>
    </source>
</evidence>
<keyword evidence="13 19" id="KW-1133">Transmembrane helix</keyword>
<dbReference type="Proteomes" id="UP000275281">
    <property type="component" value="Unassembled WGS sequence"/>
</dbReference>
<evidence type="ECO:0000256" key="12">
    <source>
        <dbReference type="ARBA" id="ARBA00022982"/>
    </source>
</evidence>
<dbReference type="GO" id="GO:0020037">
    <property type="term" value="F:heme binding"/>
    <property type="evidence" value="ECO:0007669"/>
    <property type="project" value="InterPro"/>
</dbReference>
<evidence type="ECO:0000256" key="6">
    <source>
        <dbReference type="ARBA" id="ARBA00022475"/>
    </source>
</evidence>
<comment type="caution">
    <text evidence="20">The sequence shown here is derived from an EMBL/GenBank/DDBJ whole genome shotgun (WGS) entry which is preliminary data.</text>
</comment>
<feature type="binding site" description="axial binding residue" evidence="18">
    <location>
        <position position="71"/>
    </location>
    <ligand>
        <name>heme</name>
        <dbReference type="ChEBI" id="CHEBI:30413"/>
        <note>ligand shared with second transmembrane subunit</note>
    </ligand>
    <ligandPart>
        <name>Fe</name>
        <dbReference type="ChEBI" id="CHEBI:18248"/>
    </ligandPart>
</feature>
<evidence type="ECO:0000256" key="13">
    <source>
        <dbReference type="ARBA" id="ARBA00022989"/>
    </source>
</evidence>
<protein>
    <recommendedName>
        <fullName evidence="4 16">Succinate dehydrogenase hydrophobic membrane anchor subunit</fullName>
    </recommendedName>
</protein>
<comment type="function">
    <text evidence="1 16">Membrane-anchoring subunit of succinate dehydrogenase (SDH).</text>
</comment>
<dbReference type="InterPro" id="IPR014312">
    <property type="entry name" value="Succ_DH_anchor"/>
</dbReference>
<evidence type="ECO:0000256" key="11">
    <source>
        <dbReference type="ARBA" id="ARBA00022723"/>
    </source>
</evidence>
<evidence type="ECO:0000256" key="16">
    <source>
        <dbReference type="PIRNR" id="PIRNR000169"/>
    </source>
</evidence>
<dbReference type="Pfam" id="PF01127">
    <property type="entry name" value="Sdh_cyt"/>
    <property type="match status" value="1"/>
</dbReference>
<evidence type="ECO:0000256" key="10">
    <source>
        <dbReference type="ARBA" id="ARBA00022692"/>
    </source>
</evidence>
<dbReference type="PIRSF" id="PIRSF000169">
    <property type="entry name" value="SDH_D"/>
    <property type="match status" value="1"/>
</dbReference>
<evidence type="ECO:0000256" key="17">
    <source>
        <dbReference type="PIRSR" id="PIRSR000169-1"/>
    </source>
</evidence>
<evidence type="ECO:0000256" key="9">
    <source>
        <dbReference type="ARBA" id="ARBA00022617"/>
    </source>
</evidence>
<feature type="transmembrane region" description="Helical" evidence="19">
    <location>
        <begin position="17"/>
        <end position="38"/>
    </location>
</feature>
<dbReference type="InterPro" id="IPR034804">
    <property type="entry name" value="SQR/QFR_C/D"/>
</dbReference>
<dbReference type="PANTHER" id="PTHR38689:SF1">
    <property type="entry name" value="SUCCINATE DEHYDROGENASE HYDROPHOBIC MEMBRANE ANCHOR SUBUNIT"/>
    <property type="match status" value="1"/>
</dbReference>
<organism evidence="20 21">
    <name type="scientific">Alteromonas sediminis</name>
    <dbReference type="NCBI Taxonomy" id="2259342"/>
    <lineage>
        <taxon>Bacteria</taxon>
        <taxon>Pseudomonadati</taxon>
        <taxon>Pseudomonadota</taxon>
        <taxon>Gammaproteobacteria</taxon>
        <taxon>Alteromonadales</taxon>
        <taxon>Alteromonadaceae</taxon>
        <taxon>Alteromonas/Salinimonas group</taxon>
        <taxon>Alteromonas</taxon>
    </lineage>
</organism>
<feature type="binding site" evidence="17">
    <location>
        <position position="83"/>
    </location>
    <ligand>
        <name>a ubiquinone</name>
        <dbReference type="ChEBI" id="CHEBI:16389"/>
    </ligand>
</feature>
<feature type="transmembrane region" description="Helical" evidence="19">
    <location>
        <begin position="92"/>
        <end position="113"/>
    </location>
</feature>
<dbReference type="PANTHER" id="PTHR38689">
    <property type="entry name" value="SUCCINATE DEHYDROGENASE HYDROPHOBIC MEMBRANE ANCHOR SUBUNIT"/>
    <property type="match status" value="1"/>
</dbReference>
<accession>A0A3N5Z9B9</accession>
<dbReference type="GO" id="GO:0046872">
    <property type="term" value="F:metal ion binding"/>
    <property type="evidence" value="ECO:0007669"/>
    <property type="project" value="UniProtKB-KW"/>
</dbReference>
<keyword evidence="9 18" id="KW-0349">Heme</keyword>
<evidence type="ECO:0000256" key="8">
    <source>
        <dbReference type="ARBA" id="ARBA00022532"/>
    </source>
</evidence>
<dbReference type="OrthoDB" id="5612767at2"/>
<dbReference type="Gene3D" id="1.20.1300.10">
    <property type="entry name" value="Fumarate reductase/succinate dehydrogenase, transmembrane subunit"/>
    <property type="match status" value="1"/>
</dbReference>
<dbReference type="SUPFAM" id="SSF81343">
    <property type="entry name" value="Fumarate reductase respiratory complex transmembrane subunits"/>
    <property type="match status" value="1"/>
</dbReference>
<evidence type="ECO:0000256" key="19">
    <source>
        <dbReference type="SAM" id="Phobius"/>
    </source>
</evidence>
<evidence type="ECO:0000256" key="1">
    <source>
        <dbReference type="ARBA" id="ARBA00004050"/>
    </source>
</evidence>
<comment type="subcellular location">
    <subcellularLocation>
        <location evidence="2 16">Cell inner membrane</location>
        <topology evidence="2 16">Multi-pass membrane protein</topology>
    </subcellularLocation>
</comment>
<keyword evidence="6 16" id="KW-1003">Cell membrane</keyword>
<keyword evidence="8 16" id="KW-0816">Tricarboxylic acid cycle</keyword>
<evidence type="ECO:0000256" key="4">
    <source>
        <dbReference type="ARBA" id="ARBA00019425"/>
    </source>
</evidence>
<evidence type="ECO:0000256" key="14">
    <source>
        <dbReference type="ARBA" id="ARBA00023004"/>
    </source>
</evidence>
<dbReference type="GO" id="GO:0006099">
    <property type="term" value="P:tricarboxylic acid cycle"/>
    <property type="evidence" value="ECO:0007669"/>
    <property type="project" value="UniProtKB-UniRule"/>
</dbReference>
<comment type="pathway">
    <text evidence="3 16">Carbohydrate metabolism; tricarboxylic acid cycle.</text>
</comment>
<keyword evidence="12 16" id="KW-0249">Electron transport</keyword>
<keyword evidence="5 16" id="KW-0813">Transport</keyword>
<evidence type="ECO:0000256" key="18">
    <source>
        <dbReference type="PIRSR" id="PIRSR000169-2"/>
    </source>
</evidence>
<comment type="cofactor">
    <cofactor evidence="18">
        <name>heme</name>
        <dbReference type="ChEBI" id="CHEBI:30413"/>
    </cofactor>
    <text evidence="18">The heme is bound between the two transmembrane subunits.</text>
</comment>
<evidence type="ECO:0000256" key="3">
    <source>
        <dbReference type="ARBA" id="ARBA00005163"/>
    </source>
</evidence>
<gene>
    <name evidence="20" type="primary">sdhD</name>
    <name evidence="20" type="ORF">DRW07_08770</name>
</gene>
<dbReference type="UniPathway" id="UPA00223"/>
<dbReference type="NCBIfam" id="TIGR02968">
    <property type="entry name" value="succ_dehyd_anc"/>
    <property type="match status" value="1"/>
</dbReference>
<name>A0A3N5Z9B9_9ALTE</name>